<proteinExistence type="predicted"/>
<dbReference type="Gene3D" id="1.10.390.10">
    <property type="entry name" value="Neutral Protease Domain 2"/>
    <property type="match status" value="1"/>
</dbReference>
<evidence type="ECO:0000313" key="1">
    <source>
        <dbReference type="EMBL" id="MBD3903323.1"/>
    </source>
</evidence>
<dbReference type="EMBL" id="JACXXP010000001">
    <property type="protein sequence ID" value="MBD3903323.1"/>
    <property type="molecule type" value="Genomic_DNA"/>
</dbReference>
<evidence type="ECO:0000313" key="3">
    <source>
        <dbReference type="Proteomes" id="UP000603715"/>
    </source>
</evidence>
<accession>A0A9Q3UX32</accession>
<name>A0A9Q3UX32_9FLAO</name>
<evidence type="ECO:0008006" key="5">
    <source>
        <dbReference type="Google" id="ProtNLM"/>
    </source>
</evidence>
<dbReference type="Proteomes" id="UP000603715">
    <property type="component" value="Unassembled WGS sequence"/>
</dbReference>
<dbReference type="RefSeq" id="WP_191177959.1">
    <property type="nucleotide sequence ID" value="NZ_JACXXP010000001.1"/>
</dbReference>
<comment type="caution">
    <text evidence="2">The sequence shown here is derived from an EMBL/GenBank/DDBJ whole genome shotgun (WGS) entry which is preliminary data.</text>
</comment>
<dbReference type="Proteomes" id="UP001107960">
    <property type="component" value="Unassembled WGS sequence"/>
</dbReference>
<reference evidence="2" key="1">
    <citation type="submission" date="2021-11" db="EMBL/GenBank/DDBJ databases">
        <title>Description of novel Chryseobacterium species.</title>
        <authorList>
            <person name="Saticioglu I.B."/>
            <person name="Ay H."/>
            <person name="Altun S."/>
            <person name="Duman M."/>
        </authorList>
    </citation>
    <scope>NUCLEOTIDE SEQUENCE</scope>
    <source>
        <strain evidence="2">C-39</strain>
    </source>
</reference>
<gene>
    <name evidence="1" type="ORF">IEW27_01760</name>
    <name evidence="2" type="ORF">LNP80_18185</name>
</gene>
<evidence type="ECO:0000313" key="4">
    <source>
        <dbReference type="Proteomes" id="UP001107960"/>
    </source>
</evidence>
<reference evidence="1" key="3">
    <citation type="submission" date="2024-05" db="EMBL/GenBank/DDBJ databases">
        <title>Description of novel Chryseobacterium sp. strain C-2.</title>
        <authorList>
            <person name="Saticioglu I.B."/>
        </authorList>
    </citation>
    <scope>NUCLEOTIDE SEQUENCE</scope>
    <source>
        <strain evidence="1">C-2</strain>
    </source>
</reference>
<sequence length="464" mass="52968">MKPNCFLIAISFIFWMLISSNHILAQNSSAPHISGKVRISMKDGLIASDIILSNIPIKDTAFRINLNRGMNIKLFKDSATVLKYNNPPGDEYISYRLHNGKGYVDAPKKLNITYSGAFPIYNESNNFYDYQGVIALNGKTLRATNYSKWYPVIYDTKNDTELLDMTYDLMVECTDCKTIFLNGSEAQPGPIARFKSEKAYGLLLFTGDYEVQKFSESNFLNAEMPVDMAEAFNKQISSIKGFLESKLEIPYGQKITFIQHKAIEPYGPNKSWGFVVFPSIAVAGGRFNDQIDMKTKKFNHLIKCSFYAHELSHYYFGTVLIPDSTLRWFFLESIPEYLSVKATEKEYGKQATVDYINNAKTFLEKKTIIPLSKITKPEQIDDVYRYTYGPLLLLALEKKVGEKKIYKMFQKALAGKNSKTDYSFLVKIAKEAAISGLEWKSFEDDLINNQQLDVLFEHLNTVKK</sequence>
<protein>
    <recommendedName>
        <fullName evidence="5">Peptidase M1 membrane alanine aminopeptidase domain-containing protein</fullName>
    </recommendedName>
</protein>
<dbReference type="InterPro" id="IPR027268">
    <property type="entry name" value="Peptidase_M4/M1_CTD_sf"/>
</dbReference>
<dbReference type="SUPFAM" id="SSF55486">
    <property type="entry name" value="Metalloproteases ('zincins'), catalytic domain"/>
    <property type="match status" value="1"/>
</dbReference>
<dbReference type="EMBL" id="JAJJML010000001">
    <property type="protein sequence ID" value="MCC9036152.1"/>
    <property type="molecule type" value="Genomic_DNA"/>
</dbReference>
<evidence type="ECO:0000313" key="2">
    <source>
        <dbReference type="EMBL" id="MCC9036152.1"/>
    </source>
</evidence>
<dbReference type="AlphaFoldDB" id="A0A9Q3UX32"/>
<reference evidence="3" key="2">
    <citation type="submission" date="2023-07" db="EMBL/GenBank/DDBJ databases">
        <title>Description of novel Chryseobacterium sp. strain C-2.</title>
        <authorList>
            <person name="Saticioglu I.B."/>
        </authorList>
    </citation>
    <scope>NUCLEOTIDE SEQUENCE [LARGE SCALE GENOMIC DNA]</scope>
    <source>
        <strain evidence="3">C-2</strain>
    </source>
</reference>
<keyword evidence="3" id="KW-1185">Reference proteome</keyword>
<organism evidence="2 4">
    <name type="scientific">Chryseobacterium muglaense</name>
    <dbReference type="NCBI Taxonomy" id="2893752"/>
    <lineage>
        <taxon>Bacteria</taxon>
        <taxon>Pseudomonadati</taxon>
        <taxon>Bacteroidota</taxon>
        <taxon>Flavobacteriia</taxon>
        <taxon>Flavobacteriales</taxon>
        <taxon>Weeksellaceae</taxon>
        <taxon>Chryseobacterium group</taxon>
        <taxon>Chryseobacterium</taxon>
    </lineage>
</organism>